<feature type="compositionally biased region" description="Acidic residues" evidence="1">
    <location>
        <begin position="168"/>
        <end position="215"/>
    </location>
</feature>
<feature type="region of interest" description="Disordered" evidence="1">
    <location>
        <begin position="33"/>
        <end position="64"/>
    </location>
</feature>
<dbReference type="EMBL" id="JAULSC010000024">
    <property type="protein sequence ID" value="MDO3397692.1"/>
    <property type="molecule type" value="Genomic_DNA"/>
</dbReference>
<protein>
    <recommendedName>
        <fullName evidence="5">DUF5666 domain-containing protein</fullName>
    </recommendedName>
</protein>
<feature type="signal peptide" evidence="2">
    <location>
        <begin position="1"/>
        <end position="32"/>
    </location>
</feature>
<dbReference type="Proteomes" id="UP001168363">
    <property type="component" value="Unassembled WGS sequence"/>
</dbReference>
<feature type="compositionally biased region" description="Acidic residues" evidence="1">
    <location>
        <begin position="84"/>
        <end position="96"/>
    </location>
</feature>
<feature type="region of interest" description="Disordered" evidence="1">
    <location>
        <begin position="245"/>
        <end position="274"/>
    </location>
</feature>
<evidence type="ECO:0000256" key="1">
    <source>
        <dbReference type="SAM" id="MobiDB-lite"/>
    </source>
</evidence>
<keyword evidence="4" id="KW-1185">Reference proteome</keyword>
<proteinExistence type="predicted"/>
<evidence type="ECO:0000313" key="4">
    <source>
        <dbReference type="Proteomes" id="UP001168363"/>
    </source>
</evidence>
<sequence>MKLQLSLPGKGVAAVAALATAGLFSVMPTAHAAARDSDGDGIPNRWERNHGMNPFRAADASADYDKDRLTNLREYRLGSLIRDEDTDNDGHDDGDEVKDGFRSTDIDDPDADNDGIEDGDEDADRDGTDNEDEDDASENCRADDDDRDHDDVDDEDENEFGGSVRDADSDDDGVEDGDEDSDEDGESDEDEDDSLEDDCSGDSDGDGESDEDEGDLLGTIDSFDGTTLVVTSLNGFTISGVVTADTEVEFEDDEDGDSDGDGEDREATTADLQPGVSVAEIEFDDETGAIEEVEIYLTTP</sequence>
<name>A0ABT8TUQ9_9ACTN</name>
<reference evidence="3" key="1">
    <citation type="submission" date="2023-06" db="EMBL/GenBank/DDBJ databases">
        <title>Genome sequence of Nocardioides sp. SOB44.</title>
        <authorList>
            <person name="Zhang G."/>
        </authorList>
    </citation>
    <scope>NUCLEOTIDE SEQUENCE</scope>
    <source>
        <strain evidence="3">SOB44</strain>
    </source>
</reference>
<accession>A0ABT8TUQ9</accession>
<evidence type="ECO:0008006" key="5">
    <source>
        <dbReference type="Google" id="ProtNLM"/>
    </source>
</evidence>
<evidence type="ECO:0000256" key="2">
    <source>
        <dbReference type="SAM" id="SignalP"/>
    </source>
</evidence>
<organism evidence="3 4">
    <name type="scientific">Nocardioides cremeus</name>
    <dbReference type="NCBI Taxonomy" id="3058044"/>
    <lineage>
        <taxon>Bacteria</taxon>
        <taxon>Bacillati</taxon>
        <taxon>Actinomycetota</taxon>
        <taxon>Actinomycetes</taxon>
        <taxon>Propionibacteriales</taxon>
        <taxon>Nocardioidaceae</taxon>
        <taxon>Nocardioides</taxon>
    </lineage>
</organism>
<feature type="compositionally biased region" description="Acidic residues" evidence="1">
    <location>
        <begin position="145"/>
        <end position="159"/>
    </location>
</feature>
<feature type="compositionally biased region" description="Acidic residues" evidence="1">
    <location>
        <begin position="106"/>
        <end position="137"/>
    </location>
</feature>
<feature type="compositionally biased region" description="Acidic residues" evidence="1">
    <location>
        <begin position="246"/>
        <end position="264"/>
    </location>
</feature>
<keyword evidence="2" id="KW-0732">Signal</keyword>
<evidence type="ECO:0000313" key="3">
    <source>
        <dbReference type="EMBL" id="MDO3397692.1"/>
    </source>
</evidence>
<feature type="chain" id="PRO_5045448922" description="DUF5666 domain-containing protein" evidence="2">
    <location>
        <begin position="33"/>
        <end position="300"/>
    </location>
</feature>
<feature type="region of interest" description="Disordered" evidence="1">
    <location>
        <begin position="77"/>
        <end position="220"/>
    </location>
</feature>
<dbReference type="RefSeq" id="WP_302709915.1">
    <property type="nucleotide sequence ID" value="NZ_JAULSC010000024.1"/>
</dbReference>
<gene>
    <name evidence="3" type="ORF">QWJ41_18335</name>
</gene>
<comment type="caution">
    <text evidence="3">The sequence shown here is derived from an EMBL/GenBank/DDBJ whole genome shotgun (WGS) entry which is preliminary data.</text>
</comment>